<reference evidence="1 2" key="1">
    <citation type="journal article" date="2024" name="IMA Fungus">
        <title>Apiospora arundinis, a panoply of carbohydrate-active enzymes and secondary metabolites.</title>
        <authorList>
            <person name="Sorensen T."/>
            <person name="Petersen C."/>
            <person name="Muurmann A.T."/>
            <person name="Christiansen J.V."/>
            <person name="Brundto M.L."/>
            <person name="Overgaard C.K."/>
            <person name="Boysen A.T."/>
            <person name="Wollenberg R.D."/>
            <person name="Larsen T.O."/>
            <person name="Sorensen J.L."/>
            <person name="Nielsen K.L."/>
            <person name="Sondergaard T.E."/>
        </authorList>
    </citation>
    <scope>NUCLEOTIDE SEQUENCE [LARGE SCALE GENOMIC DNA]</scope>
    <source>
        <strain evidence="1 2">AAU 773</strain>
    </source>
</reference>
<sequence length="79" mass="8812">MEAAFLKFTKVGGSAEKKLGEIQKVSILEKFGLPIHPSRYNPNDPEEIICALIKGSKRTRRCHIYSDGTGTISKSDTRF</sequence>
<accession>A0ABR2I9Q3</accession>
<comment type="caution">
    <text evidence="1">The sequence shown here is derived from an EMBL/GenBank/DDBJ whole genome shotgun (WGS) entry which is preliminary data.</text>
</comment>
<dbReference type="Proteomes" id="UP001390339">
    <property type="component" value="Unassembled WGS sequence"/>
</dbReference>
<proteinExistence type="predicted"/>
<keyword evidence="2" id="KW-1185">Reference proteome</keyword>
<dbReference type="EMBL" id="JAPCWZ010000006">
    <property type="protein sequence ID" value="KAK8859125.1"/>
    <property type="molecule type" value="Genomic_DNA"/>
</dbReference>
<protein>
    <submittedName>
        <fullName evidence="1">Tubulin folding cofactor-like protein</fullName>
    </submittedName>
</protein>
<organism evidence="1 2">
    <name type="scientific">Apiospora arundinis</name>
    <dbReference type="NCBI Taxonomy" id="335852"/>
    <lineage>
        <taxon>Eukaryota</taxon>
        <taxon>Fungi</taxon>
        <taxon>Dikarya</taxon>
        <taxon>Ascomycota</taxon>
        <taxon>Pezizomycotina</taxon>
        <taxon>Sordariomycetes</taxon>
        <taxon>Xylariomycetidae</taxon>
        <taxon>Amphisphaeriales</taxon>
        <taxon>Apiosporaceae</taxon>
        <taxon>Apiospora</taxon>
    </lineage>
</organism>
<name>A0ABR2I9Q3_9PEZI</name>
<evidence type="ECO:0000313" key="2">
    <source>
        <dbReference type="Proteomes" id="UP001390339"/>
    </source>
</evidence>
<evidence type="ECO:0000313" key="1">
    <source>
        <dbReference type="EMBL" id="KAK8859125.1"/>
    </source>
</evidence>
<gene>
    <name evidence="1" type="ORF">PGQ11_009859</name>
</gene>